<dbReference type="Proteomes" id="UP000033070">
    <property type="component" value="Chromosome"/>
</dbReference>
<dbReference type="AlphaFoldDB" id="A0A2Z6GCD9"/>
<reference evidence="1 2" key="1">
    <citation type="submission" date="2018-06" db="EMBL/GenBank/DDBJ databases">
        <title>OYT1 Genome Sequencing.</title>
        <authorList>
            <person name="Kato S."/>
            <person name="Itoh T."/>
            <person name="Ohkuma M."/>
        </authorList>
    </citation>
    <scope>NUCLEOTIDE SEQUENCE [LARGE SCALE GENOMIC DNA]</scope>
    <source>
        <strain evidence="1 2">OYT1</strain>
    </source>
</reference>
<organism evidence="1 2">
    <name type="scientific">Ferriphaselus amnicola</name>
    <dbReference type="NCBI Taxonomy" id="1188319"/>
    <lineage>
        <taxon>Bacteria</taxon>
        <taxon>Pseudomonadati</taxon>
        <taxon>Pseudomonadota</taxon>
        <taxon>Betaproteobacteria</taxon>
        <taxon>Nitrosomonadales</taxon>
        <taxon>Gallionellaceae</taxon>
        <taxon>Ferriphaselus</taxon>
    </lineage>
</organism>
<evidence type="ECO:0000313" key="2">
    <source>
        <dbReference type="Proteomes" id="UP000033070"/>
    </source>
</evidence>
<protein>
    <submittedName>
        <fullName evidence="1">Uncharacterized protein</fullName>
    </submittedName>
</protein>
<evidence type="ECO:0000313" key="1">
    <source>
        <dbReference type="EMBL" id="BBE51166.1"/>
    </source>
</evidence>
<gene>
    <name evidence="1" type="ORF">OYT1_ch1619</name>
</gene>
<dbReference type="OrthoDB" id="2087758at2"/>
<keyword evidence="2" id="KW-1185">Reference proteome</keyword>
<dbReference type="EMBL" id="AP018738">
    <property type="protein sequence ID" value="BBE51166.1"/>
    <property type="molecule type" value="Genomic_DNA"/>
</dbReference>
<sequence>MNCDCLTEIKAKLLEYVTRPKYFKKPVKRLELSGITMLLQDNKFVTRTCSQVEVELEGQKKKETFPMVHSFCPYCGKSQGDKA</sequence>
<name>A0A2Z6GCD9_9PROT</name>
<dbReference type="STRING" id="1188319.OYT1_02469"/>
<accession>A0A2Z6GCD9</accession>
<dbReference type="KEGG" id="fam:OYT1_ch1619"/>
<proteinExistence type="predicted"/>